<evidence type="ECO:0000256" key="7">
    <source>
        <dbReference type="ARBA" id="ARBA00023053"/>
    </source>
</evidence>
<comment type="subcellular location">
    <subcellularLocation>
        <location evidence="1">Membrane</location>
        <topology evidence="1">Multi-pass membrane protein</topology>
    </subcellularLocation>
</comment>
<gene>
    <name evidence="15" type="primary">LOC124292897</name>
</gene>
<dbReference type="InterPro" id="IPR001873">
    <property type="entry name" value="ENaC"/>
</dbReference>
<keyword evidence="11 12" id="KW-0407">Ion channel</keyword>
<keyword evidence="14" id="KW-1185">Reference proteome</keyword>
<dbReference type="Gene3D" id="1.10.287.770">
    <property type="entry name" value="YojJ-like"/>
    <property type="match status" value="1"/>
</dbReference>
<evidence type="ECO:0000256" key="5">
    <source>
        <dbReference type="ARBA" id="ARBA00022692"/>
    </source>
</evidence>
<evidence type="ECO:0000313" key="14">
    <source>
        <dbReference type="Proteomes" id="UP000829291"/>
    </source>
</evidence>
<keyword evidence="4 12" id="KW-0894">Sodium channel</keyword>
<dbReference type="PANTHER" id="PTHR11690">
    <property type="entry name" value="AMILORIDE-SENSITIVE SODIUM CHANNEL-RELATED"/>
    <property type="match status" value="1"/>
</dbReference>
<dbReference type="RefSeq" id="XP_046587428.1">
    <property type="nucleotide sequence ID" value="XM_046731472.1"/>
</dbReference>
<dbReference type="PANTHER" id="PTHR11690:SF247">
    <property type="entry name" value="PICKPOCKET 23, ISOFORM C"/>
    <property type="match status" value="1"/>
</dbReference>
<feature type="transmembrane region" description="Helical" evidence="13">
    <location>
        <begin position="364"/>
        <end position="385"/>
    </location>
</feature>
<protein>
    <submittedName>
        <fullName evidence="15">Uncharacterized protein LOC124292897</fullName>
    </submittedName>
</protein>
<evidence type="ECO:0000256" key="9">
    <source>
        <dbReference type="ARBA" id="ARBA00023136"/>
    </source>
</evidence>
<keyword evidence="7" id="KW-0915">Sodium</keyword>
<keyword evidence="3 12" id="KW-0813">Transport</keyword>
<evidence type="ECO:0000256" key="10">
    <source>
        <dbReference type="ARBA" id="ARBA00023201"/>
    </source>
</evidence>
<evidence type="ECO:0000256" key="3">
    <source>
        <dbReference type="ARBA" id="ARBA00022448"/>
    </source>
</evidence>
<evidence type="ECO:0000256" key="6">
    <source>
        <dbReference type="ARBA" id="ARBA00022989"/>
    </source>
</evidence>
<sequence>MPCPENYKPSQALLRLSLRSRGQEYPRVAALHGIAYVADPTRPRAERIAWCVCVLISSAAALGIIVTLMDRFQTDPMLESLDVRLDGAPIPLPKIYVCPPWESFEENGANKKPGNDVYRRLYKWDLSRPLHGVNLTSSDESARAREFFVQHSPKCESFIRNFSVNGIQFNCSSFESFFGSAGKCFTVPSVDIVIDTVEINFSFSPRFYPTRIYVALSEDPDVLMHLPFHIFLFPSTVTVDLQETYTSPEARVLARFQRKCYFPGEQPPVVKCVLDCQVANSLEHCDCVPWYLARVGVKECPINRYECLSSKSAEILDVSRCLCRLSCANIAFKKVQFDMKSASENCDMKIMARSKVKFRRTVRFGWIDLLVSFGGIAGLFLGSSLLSGVEFGYYFSLRTYCGAVLTAPKRRYNITKIKVIDGVWSVSYPTGTRKRLVLPRDETTTYDYVN</sequence>
<evidence type="ECO:0000256" key="13">
    <source>
        <dbReference type="SAM" id="Phobius"/>
    </source>
</evidence>
<feature type="transmembrane region" description="Helical" evidence="13">
    <location>
        <begin position="47"/>
        <end position="68"/>
    </location>
</feature>
<dbReference type="Pfam" id="PF00858">
    <property type="entry name" value="ASC"/>
    <property type="match status" value="1"/>
</dbReference>
<evidence type="ECO:0000256" key="8">
    <source>
        <dbReference type="ARBA" id="ARBA00023065"/>
    </source>
</evidence>
<evidence type="ECO:0000256" key="1">
    <source>
        <dbReference type="ARBA" id="ARBA00004141"/>
    </source>
</evidence>
<comment type="similarity">
    <text evidence="2 12">Belongs to the amiloride-sensitive sodium channel (TC 1.A.6) family.</text>
</comment>
<evidence type="ECO:0000256" key="2">
    <source>
        <dbReference type="ARBA" id="ARBA00007193"/>
    </source>
</evidence>
<proteinExistence type="inferred from homology"/>
<dbReference type="GeneID" id="124292897"/>
<keyword evidence="9 13" id="KW-0472">Membrane</keyword>
<dbReference type="Proteomes" id="UP000829291">
    <property type="component" value="Chromosome 2"/>
</dbReference>
<keyword evidence="6 13" id="KW-1133">Transmembrane helix</keyword>
<evidence type="ECO:0000256" key="4">
    <source>
        <dbReference type="ARBA" id="ARBA00022461"/>
    </source>
</evidence>
<accession>A0ABM3FHD3</accession>
<evidence type="ECO:0000256" key="11">
    <source>
        <dbReference type="ARBA" id="ARBA00023303"/>
    </source>
</evidence>
<reference evidence="15" key="1">
    <citation type="submission" date="2025-08" db="UniProtKB">
        <authorList>
            <consortium name="RefSeq"/>
        </authorList>
    </citation>
    <scope>IDENTIFICATION</scope>
    <source>
        <tissue evidence="15">Thorax and Abdomen</tissue>
    </source>
</reference>
<keyword evidence="8 12" id="KW-0406">Ion transport</keyword>
<keyword evidence="5 12" id="KW-0812">Transmembrane</keyword>
<organism evidence="14 15">
    <name type="scientific">Neodiprion lecontei</name>
    <name type="common">Redheaded pine sawfly</name>
    <dbReference type="NCBI Taxonomy" id="441921"/>
    <lineage>
        <taxon>Eukaryota</taxon>
        <taxon>Metazoa</taxon>
        <taxon>Ecdysozoa</taxon>
        <taxon>Arthropoda</taxon>
        <taxon>Hexapoda</taxon>
        <taxon>Insecta</taxon>
        <taxon>Pterygota</taxon>
        <taxon>Neoptera</taxon>
        <taxon>Endopterygota</taxon>
        <taxon>Hymenoptera</taxon>
        <taxon>Tenthredinoidea</taxon>
        <taxon>Diprionidae</taxon>
        <taxon>Diprioninae</taxon>
        <taxon>Neodiprion</taxon>
    </lineage>
</organism>
<evidence type="ECO:0000256" key="12">
    <source>
        <dbReference type="RuleBase" id="RU000679"/>
    </source>
</evidence>
<evidence type="ECO:0000313" key="15">
    <source>
        <dbReference type="RefSeq" id="XP_046587428.1"/>
    </source>
</evidence>
<name>A0ABM3FHD3_NEOLC</name>
<keyword evidence="10 12" id="KW-0739">Sodium transport</keyword>